<name>A0ABQ6IFX4_9MICO</name>
<feature type="compositionally biased region" description="Gly residues" evidence="1">
    <location>
        <begin position="48"/>
        <end position="58"/>
    </location>
</feature>
<dbReference type="EMBL" id="BSUN01000001">
    <property type="protein sequence ID" value="GMA36062.1"/>
    <property type="molecule type" value="Genomic_DNA"/>
</dbReference>
<feature type="region of interest" description="Disordered" evidence="1">
    <location>
        <begin position="31"/>
        <end position="68"/>
    </location>
</feature>
<gene>
    <name evidence="2" type="ORF">GCM10025876_22660</name>
</gene>
<sequence length="68" mass="6973">MRLPRLAKVTAVRGQRQDGGAICLRALVDAHPMPHQPPPRRGTTAGEFGTGGGDGIGRAQGLDSLTGA</sequence>
<protein>
    <submittedName>
        <fullName evidence="2">Uncharacterized protein</fullName>
    </submittedName>
</protein>
<evidence type="ECO:0000313" key="3">
    <source>
        <dbReference type="Proteomes" id="UP001157125"/>
    </source>
</evidence>
<evidence type="ECO:0000256" key="1">
    <source>
        <dbReference type="SAM" id="MobiDB-lite"/>
    </source>
</evidence>
<dbReference type="Proteomes" id="UP001157125">
    <property type="component" value="Unassembled WGS sequence"/>
</dbReference>
<proteinExistence type="predicted"/>
<reference evidence="3" key="1">
    <citation type="journal article" date="2019" name="Int. J. Syst. Evol. Microbiol.">
        <title>The Global Catalogue of Microorganisms (GCM) 10K type strain sequencing project: providing services to taxonomists for standard genome sequencing and annotation.</title>
        <authorList>
            <consortium name="The Broad Institute Genomics Platform"/>
            <consortium name="The Broad Institute Genome Sequencing Center for Infectious Disease"/>
            <person name="Wu L."/>
            <person name="Ma J."/>
        </authorList>
    </citation>
    <scope>NUCLEOTIDE SEQUENCE [LARGE SCALE GENOMIC DNA]</scope>
    <source>
        <strain evidence="3">NBRC 112299</strain>
    </source>
</reference>
<keyword evidence="3" id="KW-1185">Reference proteome</keyword>
<organism evidence="2 3">
    <name type="scientific">Demequina litorisediminis</name>
    <dbReference type="NCBI Taxonomy" id="1849022"/>
    <lineage>
        <taxon>Bacteria</taxon>
        <taxon>Bacillati</taxon>
        <taxon>Actinomycetota</taxon>
        <taxon>Actinomycetes</taxon>
        <taxon>Micrococcales</taxon>
        <taxon>Demequinaceae</taxon>
        <taxon>Demequina</taxon>
    </lineage>
</organism>
<accession>A0ABQ6IFX4</accession>
<comment type="caution">
    <text evidence="2">The sequence shown here is derived from an EMBL/GenBank/DDBJ whole genome shotgun (WGS) entry which is preliminary data.</text>
</comment>
<evidence type="ECO:0000313" key="2">
    <source>
        <dbReference type="EMBL" id="GMA36062.1"/>
    </source>
</evidence>